<evidence type="ECO:0000256" key="11">
    <source>
        <dbReference type="ARBA" id="ARBA00023293"/>
    </source>
</evidence>
<dbReference type="GO" id="GO:0005525">
    <property type="term" value="F:GTP binding"/>
    <property type="evidence" value="ECO:0007669"/>
    <property type="project" value="UniProtKB-KW"/>
</dbReference>
<evidence type="ECO:0000256" key="12">
    <source>
        <dbReference type="RuleBase" id="RU000405"/>
    </source>
</evidence>
<evidence type="ECO:0000256" key="2">
    <source>
        <dbReference type="ARBA" id="ARBA00004496"/>
    </source>
</evidence>
<keyword evidence="9" id="KW-0472">Membrane</keyword>
<dbReference type="GO" id="GO:0005737">
    <property type="term" value="C:cytoplasm"/>
    <property type="evidence" value="ECO:0007669"/>
    <property type="project" value="UniProtKB-SubCell"/>
</dbReference>
<dbReference type="GO" id="GO:0007168">
    <property type="term" value="P:receptor guanylyl cyclase signaling pathway"/>
    <property type="evidence" value="ECO:0007669"/>
    <property type="project" value="TreeGrafter"/>
</dbReference>
<evidence type="ECO:0000259" key="13">
    <source>
        <dbReference type="PROSITE" id="PS50125"/>
    </source>
</evidence>
<dbReference type="CDD" id="cd07302">
    <property type="entry name" value="CHD"/>
    <property type="match status" value="1"/>
</dbReference>
<dbReference type="InterPro" id="IPR029787">
    <property type="entry name" value="Nucleotide_cyclase"/>
</dbReference>
<dbReference type="AlphaFoldDB" id="A0AAN8PZL3"/>
<evidence type="ECO:0000256" key="9">
    <source>
        <dbReference type="ARBA" id="ARBA00023136"/>
    </source>
</evidence>
<dbReference type="EC" id="4.6.1.2" evidence="3"/>
<gene>
    <name evidence="14" type="ORF">SNE40_002763</name>
</gene>
<keyword evidence="5" id="KW-0812">Transmembrane</keyword>
<evidence type="ECO:0000256" key="6">
    <source>
        <dbReference type="ARBA" id="ARBA00022741"/>
    </source>
</evidence>
<evidence type="ECO:0000256" key="1">
    <source>
        <dbReference type="ARBA" id="ARBA00004370"/>
    </source>
</evidence>
<reference evidence="14 15" key="1">
    <citation type="submission" date="2024-01" db="EMBL/GenBank/DDBJ databases">
        <title>The genome of the rayed Mediterranean limpet Patella caerulea (Linnaeus, 1758).</title>
        <authorList>
            <person name="Anh-Thu Weber A."/>
            <person name="Halstead-Nussloch G."/>
        </authorList>
    </citation>
    <scope>NUCLEOTIDE SEQUENCE [LARGE SCALE GENOMIC DNA]</scope>
    <source>
        <strain evidence="14">AATW-2023a</strain>
        <tissue evidence="14">Whole specimen</tissue>
    </source>
</reference>
<evidence type="ECO:0000256" key="10">
    <source>
        <dbReference type="ARBA" id="ARBA00023239"/>
    </source>
</evidence>
<dbReference type="GO" id="GO:0005886">
    <property type="term" value="C:plasma membrane"/>
    <property type="evidence" value="ECO:0007669"/>
    <property type="project" value="TreeGrafter"/>
</dbReference>
<dbReference type="Proteomes" id="UP001347796">
    <property type="component" value="Unassembled WGS sequence"/>
</dbReference>
<dbReference type="InterPro" id="IPR018297">
    <property type="entry name" value="A/G_cyclase_CS"/>
</dbReference>
<dbReference type="GO" id="GO:0001653">
    <property type="term" value="F:peptide receptor activity"/>
    <property type="evidence" value="ECO:0007669"/>
    <property type="project" value="TreeGrafter"/>
</dbReference>
<dbReference type="GO" id="GO:0004016">
    <property type="term" value="F:adenylate cyclase activity"/>
    <property type="evidence" value="ECO:0007669"/>
    <property type="project" value="TreeGrafter"/>
</dbReference>
<dbReference type="InterPro" id="IPR050401">
    <property type="entry name" value="Cyclic_nucleotide_synthase"/>
</dbReference>
<dbReference type="GO" id="GO:0035556">
    <property type="term" value="P:intracellular signal transduction"/>
    <property type="evidence" value="ECO:0007669"/>
    <property type="project" value="InterPro"/>
</dbReference>
<dbReference type="SUPFAM" id="SSF55073">
    <property type="entry name" value="Nucleotide cyclase"/>
    <property type="match status" value="1"/>
</dbReference>
<protein>
    <recommendedName>
        <fullName evidence="3">guanylate cyclase</fullName>
        <ecNumber evidence="3">4.6.1.2</ecNumber>
    </recommendedName>
</protein>
<accession>A0AAN8PZL3</accession>
<comment type="caution">
    <text evidence="14">The sequence shown here is derived from an EMBL/GenBank/DDBJ whole genome shotgun (WGS) entry which is preliminary data.</text>
</comment>
<dbReference type="Gene3D" id="3.30.70.1230">
    <property type="entry name" value="Nucleotide cyclase"/>
    <property type="match status" value="1"/>
</dbReference>
<dbReference type="Pfam" id="PF00211">
    <property type="entry name" value="Guanylate_cyc"/>
    <property type="match status" value="1"/>
</dbReference>
<dbReference type="EMBL" id="JAZGQO010000002">
    <property type="protein sequence ID" value="KAK6191013.1"/>
    <property type="molecule type" value="Genomic_DNA"/>
</dbReference>
<dbReference type="PANTHER" id="PTHR11920">
    <property type="entry name" value="GUANYLYL CYCLASE"/>
    <property type="match status" value="1"/>
</dbReference>
<dbReference type="GO" id="GO:0004383">
    <property type="term" value="F:guanylate cyclase activity"/>
    <property type="evidence" value="ECO:0007669"/>
    <property type="project" value="UniProtKB-EC"/>
</dbReference>
<feature type="domain" description="Guanylate cyclase" evidence="13">
    <location>
        <begin position="9"/>
        <end position="137"/>
    </location>
</feature>
<proteinExistence type="inferred from homology"/>
<keyword evidence="6" id="KW-0547">Nucleotide-binding</keyword>
<name>A0AAN8PZL3_PATCE</name>
<comment type="similarity">
    <text evidence="12">Belongs to the adenylyl cyclase class-4/guanylyl cyclase family.</text>
</comment>
<keyword evidence="4" id="KW-0963">Cytoplasm</keyword>
<dbReference type="PROSITE" id="PS00452">
    <property type="entry name" value="GUANYLATE_CYCLASE_1"/>
    <property type="match status" value="1"/>
</dbReference>
<evidence type="ECO:0000256" key="3">
    <source>
        <dbReference type="ARBA" id="ARBA00012202"/>
    </source>
</evidence>
<keyword evidence="7" id="KW-1133">Transmembrane helix</keyword>
<dbReference type="SMART" id="SM00044">
    <property type="entry name" value="CYCc"/>
    <property type="match status" value="1"/>
</dbReference>
<dbReference type="FunFam" id="3.30.70.1230:FF:000007">
    <property type="entry name" value="Guanylate cyclase soluble subunit alpha-3"/>
    <property type="match status" value="1"/>
</dbReference>
<evidence type="ECO:0000256" key="5">
    <source>
        <dbReference type="ARBA" id="ARBA00022692"/>
    </source>
</evidence>
<dbReference type="InterPro" id="IPR001054">
    <property type="entry name" value="A/G_cyclase"/>
</dbReference>
<keyword evidence="10 12" id="KW-0456">Lyase</keyword>
<comment type="subcellular location">
    <subcellularLocation>
        <location evidence="2">Cytoplasm</location>
    </subcellularLocation>
    <subcellularLocation>
        <location evidence="1">Membrane</location>
    </subcellularLocation>
</comment>
<keyword evidence="8" id="KW-0342">GTP-binding</keyword>
<keyword evidence="11" id="KW-0141">cGMP biosynthesis</keyword>
<evidence type="ECO:0000313" key="14">
    <source>
        <dbReference type="EMBL" id="KAK6191013.1"/>
    </source>
</evidence>
<organism evidence="14 15">
    <name type="scientific">Patella caerulea</name>
    <name type="common">Rayed Mediterranean limpet</name>
    <dbReference type="NCBI Taxonomy" id="87958"/>
    <lineage>
        <taxon>Eukaryota</taxon>
        <taxon>Metazoa</taxon>
        <taxon>Spiralia</taxon>
        <taxon>Lophotrochozoa</taxon>
        <taxon>Mollusca</taxon>
        <taxon>Gastropoda</taxon>
        <taxon>Patellogastropoda</taxon>
        <taxon>Patelloidea</taxon>
        <taxon>Patellidae</taxon>
        <taxon>Patella</taxon>
    </lineage>
</organism>
<evidence type="ECO:0000256" key="4">
    <source>
        <dbReference type="ARBA" id="ARBA00022490"/>
    </source>
</evidence>
<keyword evidence="15" id="KW-1185">Reference proteome</keyword>
<dbReference type="PROSITE" id="PS50125">
    <property type="entry name" value="GUANYLATE_CYCLASE_2"/>
    <property type="match status" value="1"/>
</dbReference>
<sequence>MFTVFDNVTILFSDVVGFTTICSKITPMEVVSMLNAMYTNFDKLSEKHKVYKVETIGDAYMGVSGAPIKTKFHALYVCDMALDMVESMKDLTDPSTGQNMKIRVGIHSGTAVAGVVGIKMPRYCLFGDTVNTASRMETNGEAMKIHISEITKNSLTNYPYTYTERGSIELKVSYHFVLNVTQ</sequence>
<evidence type="ECO:0000313" key="15">
    <source>
        <dbReference type="Proteomes" id="UP001347796"/>
    </source>
</evidence>
<evidence type="ECO:0000256" key="8">
    <source>
        <dbReference type="ARBA" id="ARBA00023134"/>
    </source>
</evidence>
<dbReference type="PANTHER" id="PTHR11920:SF335">
    <property type="entry name" value="GUANYLATE CYCLASE"/>
    <property type="match status" value="1"/>
</dbReference>
<evidence type="ECO:0000256" key="7">
    <source>
        <dbReference type="ARBA" id="ARBA00022989"/>
    </source>
</evidence>